<dbReference type="Gene3D" id="2.10.25.10">
    <property type="entry name" value="Laminin"/>
    <property type="match status" value="4"/>
</dbReference>
<dbReference type="InterPro" id="IPR001881">
    <property type="entry name" value="EGF-like_Ca-bd_dom"/>
</dbReference>
<feature type="domain" description="EGF-like" evidence="11">
    <location>
        <begin position="238"/>
        <end position="274"/>
    </location>
</feature>
<evidence type="ECO:0000256" key="5">
    <source>
        <dbReference type="ARBA" id="ARBA00022737"/>
    </source>
</evidence>
<dbReference type="CDD" id="cd00054">
    <property type="entry name" value="EGF_CA"/>
    <property type="match status" value="4"/>
</dbReference>
<evidence type="ECO:0000313" key="13">
    <source>
        <dbReference type="Proteomes" id="UP000001554"/>
    </source>
</evidence>
<dbReference type="InterPro" id="IPR018097">
    <property type="entry name" value="EGF_Ca-bd_CS"/>
</dbReference>
<dbReference type="FunFam" id="2.10.25.10:FF:000142">
    <property type="entry name" value="Crumbs cell polarity complex component 2"/>
    <property type="match status" value="1"/>
</dbReference>
<dbReference type="SMART" id="SM00186">
    <property type="entry name" value="FBG"/>
    <property type="match status" value="1"/>
</dbReference>
<dbReference type="Pfam" id="PF00147">
    <property type="entry name" value="Fibrinogen_C"/>
    <property type="match status" value="1"/>
</dbReference>
<dbReference type="PROSITE" id="PS01186">
    <property type="entry name" value="EGF_2"/>
    <property type="match status" value="4"/>
</dbReference>
<dbReference type="PROSITE" id="PS51406">
    <property type="entry name" value="FIBRINOGEN_C_2"/>
    <property type="match status" value="1"/>
</dbReference>
<keyword evidence="10" id="KW-0472">Membrane</keyword>
<dbReference type="InterPro" id="IPR036056">
    <property type="entry name" value="Fibrinogen-like_C"/>
</dbReference>
<feature type="disulfide bond" evidence="8">
    <location>
        <begin position="302"/>
        <end position="311"/>
    </location>
</feature>
<name>A0A9J7MYU0_BRAFL</name>
<dbReference type="PROSITE" id="PS01187">
    <property type="entry name" value="EGF_CA"/>
    <property type="match status" value="1"/>
</dbReference>
<proteinExistence type="predicted"/>
<evidence type="ECO:0000256" key="6">
    <source>
        <dbReference type="ARBA" id="ARBA00023157"/>
    </source>
</evidence>
<dbReference type="PROSITE" id="PS50026">
    <property type="entry name" value="EGF_3"/>
    <property type="match status" value="4"/>
</dbReference>
<dbReference type="GO" id="GO:0005886">
    <property type="term" value="C:plasma membrane"/>
    <property type="evidence" value="ECO:0007669"/>
    <property type="project" value="UniProtKB-ARBA"/>
</dbReference>
<dbReference type="Pfam" id="PF12661">
    <property type="entry name" value="hEGF"/>
    <property type="match status" value="1"/>
</dbReference>
<dbReference type="InterPro" id="IPR014716">
    <property type="entry name" value="Fibrinogen_a/b/g_C_1"/>
</dbReference>
<evidence type="ECO:0000256" key="7">
    <source>
        <dbReference type="ARBA" id="ARBA00023180"/>
    </source>
</evidence>
<dbReference type="SMART" id="SM00179">
    <property type="entry name" value="EGF_CA"/>
    <property type="match status" value="4"/>
</dbReference>
<dbReference type="InterPro" id="IPR037579">
    <property type="entry name" value="FIB_ANG-like"/>
</dbReference>
<dbReference type="FunFam" id="2.10.25.10:FF:000122">
    <property type="entry name" value="Protein crumbs homolog 2"/>
    <property type="match status" value="2"/>
</dbReference>
<dbReference type="FunFam" id="3.90.215.10:FF:000001">
    <property type="entry name" value="Tenascin isoform 1"/>
    <property type="match status" value="1"/>
</dbReference>
<dbReference type="SUPFAM" id="SSF57196">
    <property type="entry name" value="EGF/Laminin"/>
    <property type="match status" value="4"/>
</dbReference>
<keyword evidence="13" id="KW-1185">Reference proteome</keyword>
<comment type="subcellular location">
    <subcellularLocation>
        <location evidence="1">Secreted</location>
    </subcellularLocation>
</comment>
<dbReference type="PANTHER" id="PTHR47221">
    <property type="entry name" value="FIBRINOGEN ALPHA CHAIN"/>
    <property type="match status" value="1"/>
</dbReference>
<keyword evidence="4" id="KW-0732">Signal</keyword>
<feature type="domain" description="EGF-like" evidence="11">
    <location>
        <begin position="276"/>
        <end position="312"/>
    </location>
</feature>
<sequence length="538" mass="60184">MAMDGMDYSDRGPRRGHNGHRSRDTRARTSDPYQTVDIGSPRPTSRDTRGRRPEPRRRDPSPEPPPISRGKPADEEEGMFDEKGSYKLPFLVLAVVCIVLSVAPTAFIVVTHIERTGSYQSPILVSGGGVVQSSGTKPSAVHYGNLGLKDSNDCDPNPCVHNGNCTDGINSFTCTCPEGYEGRFCEKNINDCNRMTRKGGNVYLSKHLCANGGTCIDKVNDYECYCAPGFTGKDCGRNIEDCTEYSCLNGGTCKDGINSFSCHCPAGYTGRICEINSDDCLPNPCENNGTCIDGVNSYSCVCLSGYAGANCETTYRDCAEIYKNWTQTSGVYYITPQGAPKAILVYCDMTTAGGGWTVFQRRVDGAVTFYRNWTEYQHGFGNIDGDYWLGNDNIHMLTSQGHYILRVDLSDWEGNSVWAQYNNFTVEDEEHKYRLHLGAYSGSAGDALTNARPVYSNHNNMYFSTYDQNNDKATRQWNCAKRWQSGWWYNNCYDAHLNGVYHHSCSYKEWDGIIWLQWKDKLSLRTVSLKMRPADFQN</sequence>
<feature type="disulfide bond" evidence="8">
    <location>
        <begin position="176"/>
        <end position="185"/>
    </location>
</feature>
<feature type="domain" description="EGF-like" evidence="11">
    <location>
        <begin position="201"/>
        <end position="236"/>
    </location>
</feature>
<reference evidence="14" key="2">
    <citation type="submission" date="2025-08" db="UniProtKB">
        <authorList>
            <consortium name="RefSeq"/>
        </authorList>
    </citation>
    <scope>IDENTIFICATION</scope>
    <source>
        <strain evidence="14">S238N-H82</strain>
        <tissue evidence="14">Testes</tissue>
    </source>
</reference>
<comment type="caution">
    <text evidence="8">Lacks conserved residue(s) required for the propagation of feature annotation.</text>
</comment>
<keyword evidence="5" id="KW-0677">Repeat</keyword>
<evidence type="ECO:0000256" key="9">
    <source>
        <dbReference type="SAM" id="MobiDB-lite"/>
    </source>
</evidence>
<dbReference type="FunFam" id="2.10.25.10:FF:000230">
    <property type="entry name" value="Delta-like protein"/>
    <property type="match status" value="1"/>
</dbReference>
<dbReference type="GO" id="GO:0005576">
    <property type="term" value="C:extracellular region"/>
    <property type="evidence" value="ECO:0007669"/>
    <property type="project" value="UniProtKB-SubCell"/>
</dbReference>
<feature type="disulfide bond" evidence="8">
    <location>
        <begin position="226"/>
        <end position="235"/>
    </location>
</feature>
<reference evidence="13" key="1">
    <citation type="journal article" date="2020" name="Nat. Ecol. Evol.">
        <title>Deeply conserved synteny resolves early events in vertebrate evolution.</title>
        <authorList>
            <person name="Simakov O."/>
            <person name="Marletaz F."/>
            <person name="Yue J.X."/>
            <person name="O'Connell B."/>
            <person name="Jenkins J."/>
            <person name="Brandt A."/>
            <person name="Calef R."/>
            <person name="Tung C.H."/>
            <person name="Huang T.K."/>
            <person name="Schmutz J."/>
            <person name="Satoh N."/>
            <person name="Yu J.K."/>
            <person name="Putnam N.H."/>
            <person name="Green R.E."/>
            <person name="Rokhsar D.S."/>
        </authorList>
    </citation>
    <scope>NUCLEOTIDE SEQUENCE [LARGE SCALE GENOMIC DNA]</scope>
    <source>
        <strain evidence="13">S238N-H82</strain>
    </source>
</reference>
<feature type="region of interest" description="Disordered" evidence="9">
    <location>
        <begin position="1"/>
        <end position="78"/>
    </location>
</feature>
<dbReference type="GO" id="GO:0005509">
    <property type="term" value="F:calcium ion binding"/>
    <property type="evidence" value="ECO:0007669"/>
    <property type="project" value="InterPro"/>
</dbReference>
<keyword evidence="6 8" id="KW-1015">Disulfide bond</keyword>
<feature type="domain" description="EGF-like" evidence="11">
    <location>
        <begin position="150"/>
        <end position="186"/>
    </location>
</feature>
<dbReference type="InterPro" id="IPR000742">
    <property type="entry name" value="EGF"/>
</dbReference>
<evidence type="ECO:0000259" key="11">
    <source>
        <dbReference type="PROSITE" id="PS50026"/>
    </source>
</evidence>
<feature type="compositionally biased region" description="Basic and acidic residues" evidence="9">
    <location>
        <begin position="44"/>
        <end position="61"/>
    </location>
</feature>
<dbReference type="GO" id="GO:0000902">
    <property type="term" value="P:cell morphogenesis"/>
    <property type="evidence" value="ECO:0007669"/>
    <property type="project" value="UniProtKB-ARBA"/>
</dbReference>
<dbReference type="PRINTS" id="PR00010">
    <property type="entry name" value="EGFBLOOD"/>
</dbReference>
<dbReference type="AlphaFoldDB" id="A0A9J7MYU0"/>
<evidence type="ECO:0000259" key="12">
    <source>
        <dbReference type="PROSITE" id="PS51406"/>
    </source>
</evidence>
<evidence type="ECO:0000313" key="14">
    <source>
        <dbReference type="RefSeq" id="XP_035683825.1"/>
    </source>
</evidence>
<feature type="disulfide bond" evidence="8">
    <location>
        <begin position="264"/>
        <end position="273"/>
    </location>
</feature>
<dbReference type="GeneID" id="118420879"/>
<dbReference type="PANTHER" id="PTHR47221:SF5">
    <property type="entry name" value="FIBRINOGEN C-TERMINAL DOMAIN-CONTAINING PROTEIN"/>
    <property type="match status" value="1"/>
</dbReference>
<dbReference type="SUPFAM" id="SSF56496">
    <property type="entry name" value="Fibrinogen C-terminal domain-like"/>
    <property type="match status" value="1"/>
</dbReference>
<dbReference type="Proteomes" id="UP000001554">
    <property type="component" value="Chromosome 8"/>
</dbReference>
<protein>
    <submittedName>
        <fullName evidence="14">Hepatocyte growth factor activator-like isoform X2</fullName>
    </submittedName>
</protein>
<dbReference type="InterPro" id="IPR000152">
    <property type="entry name" value="EGF-type_Asp/Asn_hydroxyl_site"/>
</dbReference>
<dbReference type="InterPro" id="IPR002181">
    <property type="entry name" value="Fibrinogen_a/b/g_C_dom"/>
</dbReference>
<dbReference type="PROSITE" id="PS00010">
    <property type="entry name" value="ASX_HYDROXYL"/>
    <property type="match status" value="4"/>
</dbReference>
<organism evidence="13 14">
    <name type="scientific">Branchiostoma floridae</name>
    <name type="common">Florida lancelet</name>
    <name type="synonym">Amphioxus</name>
    <dbReference type="NCBI Taxonomy" id="7739"/>
    <lineage>
        <taxon>Eukaryota</taxon>
        <taxon>Metazoa</taxon>
        <taxon>Chordata</taxon>
        <taxon>Cephalochordata</taxon>
        <taxon>Leptocardii</taxon>
        <taxon>Amphioxiformes</taxon>
        <taxon>Branchiostomatidae</taxon>
        <taxon>Branchiostoma</taxon>
    </lineage>
</organism>
<evidence type="ECO:0000256" key="1">
    <source>
        <dbReference type="ARBA" id="ARBA00004613"/>
    </source>
</evidence>
<evidence type="ECO:0000256" key="10">
    <source>
        <dbReference type="SAM" id="Phobius"/>
    </source>
</evidence>
<dbReference type="PROSITE" id="PS00022">
    <property type="entry name" value="EGF_1"/>
    <property type="match status" value="4"/>
</dbReference>
<dbReference type="NCBIfam" id="NF040941">
    <property type="entry name" value="GGGWT_bact"/>
    <property type="match status" value="1"/>
</dbReference>
<dbReference type="Pfam" id="PF00008">
    <property type="entry name" value="EGF"/>
    <property type="match status" value="3"/>
</dbReference>
<feature type="domain" description="Fibrinogen C-terminal" evidence="12">
    <location>
        <begin position="309"/>
        <end position="535"/>
    </location>
</feature>
<gene>
    <name evidence="14" type="primary">LOC118420879</name>
</gene>
<keyword evidence="10" id="KW-1133">Transmembrane helix</keyword>
<dbReference type="GO" id="GO:0042063">
    <property type="term" value="P:gliogenesis"/>
    <property type="evidence" value="ECO:0007669"/>
    <property type="project" value="UniProtKB-ARBA"/>
</dbReference>
<keyword evidence="10" id="KW-0812">Transmembrane</keyword>
<dbReference type="PROSITE" id="PS00514">
    <property type="entry name" value="FIBRINOGEN_C_1"/>
    <property type="match status" value="1"/>
</dbReference>
<dbReference type="SMART" id="SM00181">
    <property type="entry name" value="EGF"/>
    <property type="match status" value="4"/>
</dbReference>
<dbReference type="InterPro" id="IPR013032">
    <property type="entry name" value="EGF-like_CS"/>
</dbReference>
<dbReference type="GO" id="GO:0048666">
    <property type="term" value="P:neuron development"/>
    <property type="evidence" value="ECO:0007669"/>
    <property type="project" value="UniProtKB-ARBA"/>
</dbReference>
<evidence type="ECO:0000256" key="4">
    <source>
        <dbReference type="ARBA" id="ARBA00022729"/>
    </source>
</evidence>
<dbReference type="Gene3D" id="3.90.215.10">
    <property type="entry name" value="Gamma Fibrinogen, chain A, domain 1"/>
    <property type="match status" value="1"/>
</dbReference>
<dbReference type="InterPro" id="IPR020837">
    <property type="entry name" value="Fibrinogen_CS"/>
</dbReference>
<keyword evidence="7" id="KW-0325">Glycoprotein</keyword>
<evidence type="ECO:0000256" key="8">
    <source>
        <dbReference type="PROSITE-ProRule" id="PRU00076"/>
    </source>
</evidence>
<dbReference type="CDD" id="cd00087">
    <property type="entry name" value="FReD"/>
    <property type="match status" value="1"/>
</dbReference>
<evidence type="ECO:0000256" key="2">
    <source>
        <dbReference type="ARBA" id="ARBA00022525"/>
    </source>
</evidence>
<keyword evidence="2" id="KW-0964">Secreted</keyword>
<accession>A0A9J7MYU0</accession>
<feature type="transmembrane region" description="Helical" evidence="10">
    <location>
        <begin position="88"/>
        <end position="110"/>
    </location>
</feature>
<keyword evidence="3 8" id="KW-0245">EGF-like domain</keyword>
<evidence type="ECO:0000256" key="3">
    <source>
        <dbReference type="ARBA" id="ARBA00022536"/>
    </source>
</evidence>
<dbReference type="RefSeq" id="XP_035683825.1">
    <property type="nucleotide sequence ID" value="XM_035827932.1"/>
</dbReference>